<gene>
    <name evidence="5" type="primary">mecI</name>
    <name evidence="5" type="ORF">K239x_08720</name>
</gene>
<sequence>MTNLATLSRRERQIMSIIFSLKKATVHEICERLDGSPTPMAVRRMLAILTEKGHLKREKSGREFVYLAKQSKSVAGVKALRDVLETFFEGSIGSALATHLDRPGSKLTEDDVEHLESLINRLRDEETQS</sequence>
<dbReference type="Pfam" id="PF03965">
    <property type="entry name" value="Penicillinase_R"/>
    <property type="match status" value="1"/>
</dbReference>
<keyword evidence="2" id="KW-0805">Transcription regulation</keyword>
<proteinExistence type="inferred from homology"/>
<reference evidence="5 6" key="1">
    <citation type="submission" date="2019-02" db="EMBL/GenBank/DDBJ databases">
        <title>Deep-cultivation of Planctomycetes and their phenomic and genomic characterization uncovers novel biology.</title>
        <authorList>
            <person name="Wiegand S."/>
            <person name="Jogler M."/>
            <person name="Boedeker C."/>
            <person name="Pinto D."/>
            <person name="Vollmers J."/>
            <person name="Rivas-Marin E."/>
            <person name="Kohn T."/>
            <person name="Peeters S.H."/>
            <person name="Heuer A."/>
            <person name="Rast P."/>
            <person name="Oberbeckmann S."/>
            <person name="Bunk B."/>
            <person name="Jeske O."/>
            <person name="Meyerdierks A."/>
            <person name="Storesund J.E."/>
            <person name="Kallscheuer N."/>
            <person name="Luecker S."/>
            <person name="Lage O.M."/>
            <person name="Pohl T."/>
            <person name="Merkel B.J."/>
            <person name="Hornburger P."/>
            <person name="Mueller R.-W."/>
            <person name="Bruemmer F."/>
            <person name="Labrenz M."/>
            <person name="Spormann A.M."/>
            <person name="Op den Camp H."/>
            <person name="Overmann J."/>
            <person name="Amann R."/>
            <person name="Jetten M.S.M."/>
            <person name="Mascher T."/>
            <person name="Medema M.H."/>
            <person name="Devos D.P."/>
            <person name="Kaster A.-K."/>
            <person name="Ovreas L."/>
            <person name="Rohde M."/>
            <person name="Galperin M.Y."/>
            <person name="Jogler C."/>
        </authorList>
    </citation>
    <scope>NUCLEOTIDE SEQUENCE [LARGE SCALE GENOMIC DNA]</scope>
    <source>
        <strain evidence="5 6">K23_9</strain>
    </source>
</reference>
<name>A0A517NP84_9BACT</name>
<dbReference type="GO" id="GO:0045892">
    <property type="term" value="P:negative regulation of DNA-templated transcription"/>
    <property type="evidence" value="ECO:0007669"/>
    <property type="project" value="InterPro"/>
</dbReference>
<dbReference type="SUPFAM" id="SSF46785">
    <property type="entry name" value="Winged helix' DNA-binding domain"/>
    <property type="match status" value="1"/>
</dbReference>
<keyword evidence="6" id="KW-1185">Reference proteome</keyword>
<dbReference type="InterPro" id="IPR005650">
    <property type="entry name" value="BlaI_family"/>
</dbReference>
<evidence type="ECO:0000256" key="4">
    <source>
        <dbReference type="ARBA" id="ARBA00023163"/>
    </source>
</evidence>
<dbReference type="Proteomes" id="UP000319817">
    <property type="component" value="Chromosome"/>
</dbReference>
<keyword evidence="3" id="KW-0238">DNA-binding</keyword>
<protein>
    <submittedName>
        <fullName evidence="5">Methicillin resistance regulatory protein MecI</fullName>
    </submittedName>
</protein>
<dbReference type="GO" id="GO:0003677">
    <property type="term" value="F:DNA binding"/>
    <property type="evidence" value="ECO:0007669"/>
    <property type="project" value="UniProtKB-KW"/>
</dbReference>
<dbReference type="EMBL" id="CP036526">
    <property type="protein sequence ID" value="QDT08929.1"/>
    <property type="molecule type" value="Genomic_DNA"/>
</dbReference>
<evidence type="ECO:0000256" key="2">
    <source>
        <dbReference type="ARBA" id="ARBA00023015"/>
    </source>
</evidence>
<dbReference type="RefSeq" id="WP_419189652.1">
    <property type="nucleotide sequence ID" value="NZ_CP036526.1"/>
</dbReference>
<dbReference type="Gene3D" id="1.10.10.10">
    <property type="entry name" value="Winged helix-like DNA-binding domain superfamily/Winged helix DNA-binding domain"/>
    <property type="match status" value="1"/>
</dbReference>
<keyword evidence="4" id="KW-0804">Transcription</keyword>
<dbReference type="InterPro" id="IPR036388">
    <property type="entry name" value="WH-like_DNA-bd_sf"/>
</dbReference>
<accession>A0A517NP84</accession>
<evidence type="ECO:0000313" key="6">
    <source>
        <dbReference type="Proteomes" id="UP000319817"/>
    </source>
</evidence>
<evidence type="ECO:0000256" key="1">
    <source>
        <dbReference type="ARBA" id="ARBA00011046"/>
    </source>
</evidence>
<dbReference type="AlphaFoldDB" id="A0A517NP84"/>
<dbReference type="InterPro" id="IPR036390">
    <property type="entry name" value="WH_DNA-bd_sf"/>
</dbReference>
<evidence type="ECO:0000313" key="5">
    <source>
        <dbReference type="EMBL" id="QDT08929.1"/>
    </source>
</evidence>
<organism evidence="5 6">
    <name type="scientific">Stieleria marina</name>
    <dbReference type="NCBI Taxonomy" id="1930275"/>
    <lineage>
        <taxon>Bacteria</taxon>
        <taxon>Pseudomonadati</taxon>
        <taxon>Planctomycetota</taxon>
        <taxon>Planctomycetia</taxon>
        <taxon>Pirellulales</taxon>
        <taxon>Pirellulaceae</taxon>
        <taxon>Stieleria</taxon>
    </lineage>
</organism>
<evidence type="ECO:0000256" key="3">
    <source>
        <dbReference type="ARBA" id="ARBA00023125"/>
    </source>
</evidence>
<comment type="similarity">
    <text evidence="1">Belongs to the BlaI transcriptional regulatory family.</text>
</comment>